<accession>A0AAE3H1E1</accession>
<dbReference type="PANTHER" id="PTHR42990:SF1">
    <property type="entry name" value="AAA+ ATPASE DOMAIN-CONTAINING PROTEIN"/>
    <property type="match status" value="1"/>
</dbReference>
<dbReference type="SUPFAM" id="SSF52540">
    <property type="entry name" value="P-loop containing nucleoside triphosphate hydrolases"/>
    <property type="match status" value="1"/>
</dbReference>
<dbReference type="PANTHER" id="PTHR42990">
    <property type="entry name" value="ATPASE"/>
    <property type="match status" value="1"/>
</dbReference>
<dbReference type="Gene3D" id="3.40.50.300">
    <property type="entry name" value="P-loop containing nucleotide triphosphate hydrolases"/>
    <property type="match status" value="1"/>
</dbReference>
<keyword evidence="3" id="KW-1185">Reference proteome</keyword>
<evidence type="ECO:0000313" key="3">
    <source>
        <dbReference type="Proteomes" id="UP001204144"/>
    </source>
</evidence>
<dbReference type="Pfam" id="PF13173">
    <property type="entry name" value="AAA_14"/>
    <property type="match status" value="1"/>
</dbReference>
<comment type="caution">
    <text evidence="2">The sequence shown here is derived from an EMBL/GenBank/DDBJ whole genome shotgun (WGS) entry which is preliminary data.</text>
</comment>
<dbReference type="InterPro" id="IPR027417">
    <property type="entry name" value="P-loop_NTPase"/>
</dbReference>
<keyword evidence="2" id="KW-0547">Nucleotide-binding</keyword>
<dbReference type="GO" id="GO:0005524">
    <property type="term" value="F:ATP binding"/>
    <property type="evidence" value="ECO:0007669"/>
    <property type="project" value="UniProtKB-KW"/>
</dbReference>
<dbReference type="RefSeq" id="WP_255036910.1">
    <property type="nucleotide sequence ID" value="NZ_RJUF01000021.1"/>
</dbReference>
<evidence type="ECO:0000313" key="2">
    <source>
        <dbReference type="EMBL" id="MCP9763123.1"/>
    </source>
</evidence>
<evidence type="ECO:0000259" key="1">
    <source>
        <dbReference type="Pfam" id="PF13173"/>
    </source>
</evidence>
<sequence>MEKLFLFQNNLLKNVDSKFKRYLYKDINFENRMIGIKGIRGVGKTTLMLQYLKTQNLDKSLYVTLDHPYFYQHDLLSTAEEWSRLGGNLLIIDEVHKYSNWSQELKNIYDGLPNMKIIFSASSALDIYRGEADLSRRVFTYTLHGMSFREYLEFNEIAQLPVLELDEILKNHMNVARIAIAKLPIPLVHFKNYLKYGYLPFGNRLTNQQLEEEYLIKVFQIIDATLAYDMAFINEYSSVHQTKIKKLLAILADSVPFVPNTSELAAHLELSRNTLLLFFEHLEKAALINKVNKTGKGTSVLQKPDKILLENSNFSFALTQNPAEGTIRETFFLNQIKNKNLKIELAAQGDFFVEDKYTFEVGGKSKKQKQILGIPDSYLVKDNIEIGFANSIPIWLFGLMQ</sequence>
<dbReference type="Proteomes" id="UP001204144">
    <property type="component" value="Unassembled WGS sequence"/>
</dbReference>
<feature type="domain" description="AAA" evidence="1">
    <location>
        <begin position="31"/>
        <end position="152"/>
    </location>
</feature>
<gene>
    <name evidence="2" type="ORF">EGI31_09160</name>
</gene>
<dbReference type="AlphaFoldDB" id="A0AAE3H1E1"/>
<keyword evidence="2" id="KW-0067">ATP-binding</keyword>
<dbReference type="InterPro" id="IPR041682">
    <property type="entry name" value="AAA_14"/>
</dbReference>
<protein>
    <submittedName>
        <fullName evidence="2">ATP-binding protein</fullName>
    </submittedName>
</protein>
<organism evidence="2 3">
    <name type="scientific">Lacihabitans soyangensis</name>
    <dbReference type="NCBI Taxonomy" id="869394"/>
    <lineage>
        <taxon>Bacteria</taxon>
        <taxon>Pseudomonadati</taxon>
        <taxon>Bacteroidota</taxon>
        <taxon>Cytophagia</taxon>
        <taxon>Cytophagales</taxon>
        <taxon>Leadbetterellaceae</taxon>
        <taxon>Lacihabitans</taxon>
    </lineage>
</organism>
<reference evidence="2 3" key="1">
    <citation type="submission" date="2018-11" db="EMBL/GenBank/DDBJ databases">
        <title>Novel bacteria species description.</title>
        <authorList>
            <person name="Han J.-H."/>
        </authorList>
    </citation>
    <scope>NUCLEOTIDE SEQUENCE [LARGE SCALE GENOMIC DNA]</scope>
    <source>
        <strain evidence="2 3">KCTC23259</strain>
    </source>
</reference>
<proteinExistence type="predicted"/>
<dbReference type="EMBL" id="RJUF01000021">
    <property type="protein sequence ID" value="MCP9763123.1"/>
    <property type="molecule type" value="Genomic_DNA"/>
</dbReference>
<name>A0AAE3H1E1_9BACT</name>